<name>A0A285MTF0_9FLAO</name>
<sequence>MVPKYIMENDRRGQGSWNNKKNEDAFYALFVHA</sequence>
<reference evidence="2" key="1">
    <citation type="submission" date="2017-09" db="EMBL/GenBank/DDBJ databases">
        <authorList>
            <person name="Varghese N."/>
            <person name="Submissions S."/>
        </authorList>
    </citation>
    <scope>NUCLEOTIDE SEQUENCE [LARGE SCALE GENOMIC DNA]</scope>
    <source>
        <strain evidence="2">DSM 25885</strain>
    </source>
</reference>
<protein>
    <submittedName>
        <fullName evidence="1">Uncharacterized protein</fullName>
    </submittedName>
</protein>
<evidence type="ECO:0000313" key="1">
    <source>
        <dbReference type="EMBL" id="SNZ00462.1"/>
    </source>
</evidence>
<dbReference type="EMBL" id="OBEH01000003">
    <property type="protein sequence ID" value="SNZ00462.1"/>
    <property type="molecule type" value="Genomic_DNA"/>
</dbReference>
<accession>A0A285MTF0</accession>
<organism evidence="1 2">
    <name type="scientific">Flagellimonas pacifica</name>
    <dbReference type="NCBI Taxonomy" id="1247520"/>
    <lineage>
        <taxon>Bacteria</taxon>
        <taxon>Pseudomonadati</taxon>
        <taxon>Bacteroidota</taxon>
        <taxon>Flavobacteriia</taxon>
        <taxon>Flavobacteriales</taxon>
        <taxon>Flavobacteriaceae</taxon>
        <taxon>Flagellimonas</taxon>
    </lineage>
</organism>
<gene>
    <name evidence="1" type="ORF">SAMN06265377_2286</name>
</gene>
<keyword evidence="2" id="KW-1185">Reference proteome</keyword>
<evidence type="ECO:0000313" key="2">
    <source>
        <dbReference type="Proteomes" id="UP000219048"/>
    </source>
</evidence>
<dbReference type="AlphaFoldDB" id="A0A285MTF0"/>
<dbReference type="Proteomes" id="UP000219048">
    <property type="component" value="Unassembled WGS sequence"/>
</dbReference>
<proteinExistence type="predicted"/>